<keyword evidence="3" id="KW-1185">Reference proteome</keyword>
<organism evidence="2 3">
    <name type="scientific">Sulfurifustis variabilis</name>
    <dbReference type="NCBI Taxonomy" id="1675686"/>
    <lineage>
        <taxon>Bacteria</taxon>
        <taxon>Pseudomonadati</taxon>
        <taxon>Pseudomonadota</taxon>
        <taxon>Gammaproteobacteria</taxon>
        <taxon>Acidiferrobacterales</taxon>
        <taxon>Acidiferrobacteraceae</taxon>
        <taxon>Sulfurifustis</taxon>
    </lineage>
</organism>
<dbReference type="AlphaFoldDB" id="A0A1B4V082"/>
<evidence type="ECO:0000313" key="2">
    <source>
        <dbReference type="EMBL" id="BAU46850.1"/>
    </source>
</evidence>
<protein>
    <submittedName>
        <fullName evidence="2">Aldolase</fullName>
    </submittedName>
</protein>
<name>A0A1B4V082_9GAMM</name>
<reference evidence="2 3" key="1">
    <citation type="submission" date="2015-08" db="EMBL/GenBank/DDBJ databases">
        <title>Complete genome sequence of Sulfurifustis variabilis.</title>
        <authorList>
            <person name="Miura A."/>
            <person name="Kojima H."/>
            <person name="Fukui M."/>
        </authorList>
    </citation>
    <scope>NUCLEOTIDE SEQUENCE [LARGE SCALE GENOMIC DNA]</scope>
    <source>
        <strain evidence="3">skN76</strain>
    </source>
</reference>
<dbReference type="RefSeq" id="WP_096457688.1">
    <property type="nucleotide sequence ID" value="NZ_AP014936.1"/>
</dbReference>
<accession>A0A1B4V082</accession>
<gene>
    <name evidence="2" type="ORF">SVA_0268</name>
</gene>
<dbReference type="InterPro" id="IPR036409">
    <property type="entry name" value="Aldolase_II/adducin_N_sf"/>
</dbReference>
<dbReference type="GO" id="GO:0005996">
    <property type="term" value="P:monosaccharide metabolic process"/>
    <property type="evidence" value="ECO:0007669"/>
    <property type="project" value="UniProtKB-ARBA"/>
</dbReference>
<dbReference type="EMBL" id="AP014936">
    <property type="protein sequence ID" value="BAU46850.1"/>
    <property type="molecule type" value="Genomic_DNA"/>
</dbReference>
<dbReference type="Proteomes" id="UP000218899">
    <property type="component" value="Chromosome"/>
</dbReference>
<dbReference type="Pfam" id="PF00596">
    <property type="entry name" value="Aldolase_II"/>
    <property type="match status" value="1"/>
</dbReference>
<evidence type="ECO:0000313" key="3">
    <source>
        <dbReference type="Proteomes" id="UP000218899"/>
    </source>
</evidence>
<dbReference type="SUPFAM" id="SSF53639">
    <property type="entry name" value="AraD/HMP-PK domain-like"/>
    <property type="match status" value="1"/>
</dbReference>
<sequence>MSEREGVTKFDLEYRPSAALSRATIAELDGWRTILHRLGLIGLDPARYGGVGYGNVSMRLPPFEAPRGARRFAISGTQTGGRAVLEPGHYAVVTAYAPAGNRVVAEGPIAPSSESLTHAMLYDLDPRLRFVFHAHAPEIWRSAARLGLPISDPAAPYGTPAMAEAVRALHARGALPVPGLFAMGGHEDGVVAIAERAEEAGLVLIRALARALTGEARAGEVV</sequence>
<proteinExistence type="predicted"/>
<dbReference type="KEGG" id="sva:SVA_0268"/>
<feature type="domain" description="Class II aldolase/adducin N-terminal" evidence="1">
    <location>
        <begin position="52"/>
        <end position="146"/>
    </location>
</feature>
<dbReference type="Gene3D" id="3.40.225.10">
    <property type="entry name" value="Class II aldolase/adducin N-terminal domain"/>
    <property type="match status" value="1"/>
</dbReference>
<dbReference type="InterPro" id="IPR001303">
    <property type="entry name" value="Aldolase_II/adducin_N"/>
</dbReference>
<evidence type="ECO:0000259" key="1">
    <source>
        <dbReference type="Pfam" id="PF00596"/>
    </source>
</evidence>
<dbReference type="OrthoDB" id="422493at2"/>